<protein>
    <submittedName>
        <fullName evidence="1">Uncharacterized protein</fullName>
    </submittedName>
</protein>
<dbReference type="PANTHER" id="PTHR45913">
    <property type="entry name" value="EPM2A-INTERACTING PROTEIN 1"/>
    <property type="match status" value="1"/>
</dbReference>
<keyword evidence="2" id="KW-1185">Reference proteome</keyword>
<name>A0A9P0D366_9CUCU</name>
<gene>
    <name evidence="1" type="ORF">PSYICH_LOCUS13637</name>
</gene>
<dbReference type="PANTHER" id="PTHR45913:SF19">
    <property type="entry name" value="LOW QUALITY PROTEIN: ZINC FINGER BED DOMAIN-CONTAINING PROTEIN 5-LIKE"/>
    <property type="match status" value="1"/>
</dbReference>
<organism evidence="1 2">
    <name type="scientific">Psylliodes chrysocephalus</name>
    <dbReference type="NCBI Taxonomy" id="3402493"/>
    <lineage>
        <taxon>Eukaryota</taxon>
        <taxon>Metazoa</taxon>
        <taxon>Ecdysozoa</taxon>
        <taxon>Arthropoda</taxon>
        <taxon>Hexapoda</taxon>
        <taxon>Insecta</taxon>
        <taxon>Pterygota</taxon>
        <taxon>Neoptera</taxon>
        <taxon>Endopterygota</taxon>
        <taxon>Coleoptera</taxon>
        <taxon>Polyphaga</taxon>
        <taxon>Cucujiformia</taxon>
        <taxon>Chrysomeloidea</taxon>
        <taxon>Chrysomelidae</taxon>
        <taxon>Galerucinae</taxon>
        <taxon>Alticini</taxon>
        <taxon>Psylliodes</taxon>
    </lineage>
</organism>
<evidence type="ECO:0000313" key="2">
    <source>
        <dbReference type="Proteomes" id="UP001153636"/>
    </source>
</evidence>
<dbReference type="OrthoDB" id="10062525at2759"/>
<evidence type="ECO:0000313" key="1">
    <source>
        <dbReference type="EMBL" id="CAH1113878.1"/>
    </source>
</evidence>
<accession>A0A9P0D366</accession>
<proteinExistence type="predicted"/>
<reference evidence="1" key="1">
    <citation type="submission" date="2022-01" db="EMBL/GenBank/DDBJ databases">
        <authorList>
            <person name="King R."/>
        </authorList>
    </citation>
    <scope>NUCLEOTIDE SEQUENCE</scope>
</reference>
<dbReference type="AlphaFoldDB" id="A0A9P0D366"/>
<dbReference type="Proteomes" id="UP001153636">
    <property type="component" value="Chromosome 7"/>
</dbReference>
<dbReference type="EMBL" id="OV651819">
    <property type="protein sequence ID" value="CAH1113878.1"/>
    <property type="molecule type" value="Genomic_DNA"/>
</dbReference>
<sequence length="139" mass="16215">MLPQNFKKYFIADDKLAASYERVKDPFLTTSEDLSTAEKEIFIGFTASSEIERETSKYSIFEFWARVNDAFFPLKTRAIRILLPFSTSRLCEDGFSVMAALKTKYRYRLNIDEEFRVAICNIKPSFEKFCYARQAQGSH</sequence>